<dbReference type="Gene3D" id="3.40.50.880">
    <property type="match status" value="1"/>
</dbReference>
<dbReference type="RefSeq" id="WP_042962765.1">
    <property type="nucleotide sequence ID" value="NZ_AP028341.1"/>
</dbReference>
<feature type="binding site" evidence="4">
    <location>
        <position position="421"/>
    </location>
    <ligand>
        <name>Mg(2+)</name>
        <dbReference type="ChEBI" id="CHEBI:18420"/>
        <label>2</label>
    </ligand>
</feature>
<feature type="binding site" evidence="4">
    <location>
        <position position="286"/>
    </location>
    <ligand>
        <name>Mg(2+)</name>
        <dbReference type="ChEBI" id="CHEBI:18420"/>
        <label>1</label>
    </ligand>
</feature>
<gene>
    <name evidence="4 7" type="primary">trpD</name>
    <name evidence="7" type="ORF">DYF97_00735</name>
</gene>
<comment type="catalytic activity">
    <reaction evidence="4">
        <text>N-(5-phospho-beta-D-ribosyl)anthranilate + diphosphate = 5-phospho-alpha-D-ribose 1-diphosphate + anthranilate</text>
        <dbReference type="Rhea" id="RHEA:11768"/>
        <dbReference type="ChEBI" id="CHEBI:16567"/>
        <dbReference type="ChEBI" id="CHEBI:18277"/>
        <dbReference type="ChEBI" id="CHEBI:33019"/>
        <dbReference type="ChEBI" id="CHEBI:58017"/>
        <dbReference type="EC" id="2.4.2.18"/>
    </reaction>
</comment>
<evidence type="ECO:0000259" key="5">
    <source>
        <dbReference type="Pfam" id="PF00117"/>
    </source>
</evidence>
<keyword evidence="1 4" id="KW-0328">Glycosyltransferase</keyword>
<keyword evidence="2 4" id="KW-0808">Transferase</keyword>
<dbReference type="Gene3D" id="1.20.970.10">
    <property type="entry name" value="Transferase, Pyrimidine Nucleoside Phosphorylase, Chain C"/>
    <property type="match status" value="1"/>
</dbReference>
<dbReference type="HAMAP" id="MF_00211">
    <property type="entry name" value="TrpD"/>
    <property type="match status" value="1"/>
</dbReference>
<comment type="function">
    <text evidence="4">Catalyzes the transfer of the phosphoribosyl group of 5-phosphorylribose-1-pyrophosphate (PRPP) to anthranilate to yield N-(5'-phosphoribosyl)-anthranilate (PRA).</text>
</comment>
<keyword evidence="4" id="KW-0057">Aromatic amino acid biosynthesis</keyword>
<dbReference type="EMBL" id="AACRQU010000001">
    <property type="protein sequence ID" value="EAL8415951.1"/>
    <property type="molecule type" value="Genomic_DNA"/>
</dbReference>
<feature type="domain" description="Glutamine amidotransferase" evidence="5">
    <location>
        <begin position="3"/>
        <end position="184"/>
    </location>
</feature>
<keyword evidence="4" id="KW-0822">Tryptophan biosynthesis</keyword>
<evidence type="ECO:0000259" key="6">
    <source>
        <dbReference type="Pfam" id="PF00591"/>
    </source>
</evidence>
<dbReference type="PANTHER" id="PTHR43285:SF2">
    <property type="entry name" value="ANTHRANILATE PHOSPHORIBOSYLTRANSFERASE"/>
    <property type="match status" value="1"/>
</dbReference>
<dbReference type="GO" id="GO:0000287">
    <property type="term" value="F:magnesium ion binding"/>
    <property type="evidence" value="ECO:0007669"/>
    <property type="project" value="UniProtKB-UniRule"/>
</dbReference>
<dbReference type="EC" id="2.4.2.18" evidence="4"/>
<accession>A0A3Z8AZ61</accession>
<dbReference type="PROSITE" id="PS51273">
    <property type="entry name" value="GATASE_TYPE_1"/>
    <property type="match status" value="1"/>
</dbReference>
<feature type="binding site" evidence="4">
    <location>
        <position position="305"/>
    </location>
    <ligand>
        <name>anthranilate</name>
        <dbReference type="ChEBI" id="CHEBI:16567"/>
        <label>1</label>
    </ligand>
</feature>
<comment type="similarity">
    <text evidence="4">Belongs to the anthranilate phosphoribosyltransferase family.</text>
</comment>
<evidence type="ECO:0000313" key="8">
    <source>
        <dbReference type="Proteomes" id="UP000333665"/>
    </source>
</evidence>
<dbReference type="InterPro" id="IPR017926">
    <property type="entry name" value="GATASE"/>
</dbReference>
<dbReference type="InterPro" id="IPR005940">
    <property type="entry name" value="Anthranilate_Pribosyl_Tfrase"/>
</dbReference>
<dbReference type="SUPFAM" id="SSF47648">
    <property type="entry name" value="Nucleoside phosphorylase/phosphoribosyltransferase N-terminal domain"/>
    <property type="match status" value="1"/>
</dbReference>
<evidence type="ECO:0000313" key="7">
    <source>
        <dbReference type="EMBL" id="EAL8415951.1"/>
    </source>
</evidence>
<evidence type="ECO:0000256" key="3">
    <source>
        <dbReference type="ARBA" id="ARBA00022962"/>
    </source>
</evidence>
<keyword evidence="4" id="KW-0460">Magnesium</keyword>
<dbReference type="NCBIfam" id="TIGR00566">
    <property type="entry name" value="trpG_papA"/>
    <property type="match status" value="1"/>
</dbReference>
<dbReference type="InterPro" id="IPR036320">
    <property type="entry name" value="Glycosyl_Trfase_fam3_N_dom_sf"/>
</dbReference>
<evidence type="ECO:0000256" key="1">
    <source>
        <dbReference type="ARBA" id="ARBA00022676"/>
    </source>
</evidence>
<dbReference type="SUPFAM" id="SSF52317">
    <property type="entry name" value="Class I glutamine amidotransferase-like"/>
    <property type="match status" value="1"/>
</dbReference>
<dbReference type="InterPro" id="IPR029062">
    <property type="entry name" value="Class_I_gatase-like"/>
</dbReference>
<dbReference type="NCBIfam" id="TIGR01245">
    <property type="entry name" value="trpD"/>
    <property type="match status" value="1"/>
</dbReference>
<comment type="subunit">
    <text evidence="4">Homodimer.</text>
</comment>
<dbReference type="Proteomes" id="UP000333665">
    <property type="component" value="Unassembled WGS sequence"/>
</dbReference>
<dbReference type="SUPFAM" id="SSF52418">
    <property type="entry name" value="Nucleoside phosphorylase/phosphoribosyltransferase catalytic domain"/>
    <property type="match status" value="1"/>
</dbReference>
<dbReference type="FunFam" id="3.40.50.880:FF:000003">
    <property type="entry name" value="Anthranilate synthase component II"/>
    <property type="match status" value="1"/>
</dbReference>
<feature type="binding site" evidence="4">
    <location>
        <begin position="277"/>
        <end position="278"/>
    </location>
    <ligand>
        <name>5-phospho-alpha-D-ribose 1-diphosphate</name>
        <dbReference type="ChEBI" id="CHEBI:58017"/>
    </ligand>
</feature>
<comment type="cofactor">
    <cofactor evidence="4">
        <name>Mg(2+)</name>
        <dbReference type="ChEBI" id="CHEBI:18420"/>
    </cofactor>
    <text evidence="4">Binds 2 magnesium ions per monomer.</text>
</comment>
<feature type="binding site" evidence="4">
    <location>
        <begin position="284"/>
        <end position="287"/>
    </location>
    <ligand>
        <name>5-phospho-alpha-D-ribose 1-diphosphate</name>
        <dbReference type="ChEBI" id="CHEBI:58017"/>
    </ligand>
</feature>
<dbReference type="AlphaFoldDB" id="A0A3Z8AZ61"/>
<dbReference type="GO" id="GO:0005829">
    <property type="term" value="C:cytosol"/>
    <property type="evidence" value="ECO:0007669"/>
    <property type="project" value="TreeGrafter"/>
</dbReference>
<feature type="binding site" evidence="4">
    <location>
        <position position="314"/>
    </location>
    <ligand>
        <name>5-phospho-alpha-D-ribose 1-diphosphate</name>
        <dbReference type="ChEBI" id="CHEBI:58017"/>
    </ligand>
</feature>
<keyword evidence="3" id="KW-0315">Glutamine amidotransferase</keyword>
<feature type="binding site" evidence="4">
    <location>
        <position position="360"/>
    </location>
    <ligand>
        <name>anthranilate</name>
        <dbReference type="ChEBI" id="CHEBI:16567"/>
        <label>2</label>
    </ligand>
</feature>
<dbReference type="PRINTS" id="PR00097">
    <property type="entry name" value="ANTSNTHASEII"/>
</dbReference>
<dbReference type="GO" id="GO:0004048">
    <property type="term" value="F:anthranilate phosphoribosyltransferase activity"/>
    <property type="evidence" value="ECO:0007669"/>
    <property type="project" value="UniProtKB-UniRule"/>
</dbReference>
<feature type="binding site" evidence="4">
    <location>
        <begin position="302"/>
        <end position="310"/>
    </location>
    <ligand>
        <name>5-phospho-alpha-D-ribose 1-diphosphate</name>
        <dbReference type="ChEBI" id="CHEBI:58017"/>
    </ligand>
</feature>
<feature type="binding site" evidence="4">
    <location>
        <position position="421"/>
    </location>
    <ligand>
        <name>Mg(2+)</name>
        <dbReference type="ChEBI" id="CHEBI:18420"/>
        <label>1</label>
    </ligand>
</feature>
<dbReference type="Pfam" id="PF00591">
    <property type="entry name" value="Glycos_transf_3"/>
    <property type="match status" value="1"/>
</dbReference>
<keyword evidence="4" id="KW-0028">Amino-acid biosynthesis</keyword>
<dbReference type="Gene3D" id="3.40.1030.10">
    <property type="entry name" value="Nucleoside phosphorylase/phosphoribosyltransferase catalytic domain"/>
    <property type="match status" value="1"/>
</dbReference>
<dbReference type="CDD" id="cd01743">
    <property type="entry name" value="GATase1_Anthranilate_Synthase"/>
    <property type="match status" value="1"/>
</dbReference>
<comment type="caution">
    <text evidence="7">The sequence shown here is derived from an EMBL/GenBank/DDBJ whole genome shotgun (WGS) entry which is preliminary data.</text>
</comment>
<sequence length="530" mass="59754">MILLIDNYDSFVFNIKSMLENVYKGEILVVRNDKITLDEIKALNPNYIILSPGPKHPKDSGVCLEIFKSRPNIPTLGICLGHQALGFSFKAEIAKLQNPMHAKNSLIKIYNKDTIFKDFEDEVSVMRYHSLEVKNLPDDFEILALSDDNVIMAMKHKTLPYFGVQFHPESYFSEYGIKIFANFLNQEKAVQDKKHTLGFYLQKMSENHYLESEDFSEICKIIMSRDYEPLQAAALLVLISEKSLNQKSLSSLVREILRYSKTFSDESDMIDICGTGGDNFKSINVSTASAFILAALGVKVAKHGNRAISSSSGSTDVLDALDVKIPDNLECALNDLQNKNLAFFHAPYFHPLVGELRELRAKLGIRTVFNVLGPLLHPNLKLKYQMMGNYHAPVHKLLAEVLRSLGRKRALVVRGNDGMDEISICDETKIFEVREGEIYEYGVTPEQFGFKRAFHSEIMGGNAYENAKDLKDILSGKIQGAKFDIVVLNSMFALYTANKVPTPLKAKDIILEAIYSGKVMEYFRSLNDKA</sequence>
<dbReference type="UniPathway" id="UPA00035">
    <property type="reaction ID" value="UER00041"/>
</dbReference>
<organism evidence="7 8">
    <name type="scientific">Campylobacter coli</name>
    <dbReference type="NCBI Taxonomy" id="195"/>
    <lineage>
        <taxon>Bacteria</taxon>
        <taxon>Pseudomonadati</taxon>
        <taxon>Campylobacterota</taxon>
        <taxon>Epsilonproteobacteria</taxon>
        <taxon>Campylobacterales</taxon>
        <taxon>Campylobacteraceae</taxon>
        <taxon>Campylobacter</taxon>
    </lineage>
</organism>
<feature type="binding site" evidence="4">
    <location>
        <position position="274"/>
    </location>
    <ligand>
        <name>5-phospho-alpha-D-ribose 1-diphosphate</name>
        <dbReference type="ChEBI" id="CHEBI:58017"/>
    </ligand>
</feature>
<dbReference type="InterPro" id="IPR006221">
    <property type="entry name" value="TrpG/PapA_dom"/>
</dbReference>
<evidence type="ECO:0000256" key="2">
    <source>
        <dbReference type="ARBA" id="ARBA00022679"/>
    </source>
</evidence>
<evidence type="ECO:0000256" key="4">
    <source>
        <dbReference type="HAMAP-Rule" id="MF_00211"/>
    </source>
</evidence>
<protein>
    <recommendedName>
        <fullName evidence="4">Anthranilate phosphoribosyltransferase</fullName>
        <ecNumber evidence="4">2.4.2.18</ecNumber>
    </recommendedName>
</protein>
<feature type="binding site" evidence="4">
    <location>
        <position position="420"/>
    </location>
    <ligand>
        <name>Mg(2+)</name>
        <dbReference type="ChEBI" id="CHEBI:18420"/>
        <label>2</label>
    </ligand>
</feature>
<dbReference type="PRINTS" id="PR00096">
    <property type="entry name" value="GATASE"/>
</dbReference>
<feature type="domain" description="Glycosyl transferase family 3" evidence="6">
    <location>
        <begin position="267"/>
        <end position="518"/>
    </location>
</feature>
<name>A0A3Z8AZ61_CAMCO</name>
<feature type="binding site" evidence="4">
    <location>
        <position position="282"/>
    </location>
    <ligand>
        <name>5-phospho-alpha-D-ribose 1-diphosphate</name>
        <dbReference type="ChEBI" id="CHEBI:58017"/>
    </ligand>
</feature>
<dbReference type="InterPro" id="IPR000312">
    <property type="entry name" value="Glycosyl_Trfase_fam3"/>
</dbReference>
<comment type="pathway">
    <text evidence="4">Amino-acid biosynthesis; L-tryptophan biosynthesis; L-tryptophan from chorismate: step 2/5.</text>
</comment>
<keyword evidence="4" id="KW-0479">Metal-binding</keyword>
<proteinExistence type="inferred from homology"/>
<reference evidence="7 8" key="1">
    <citation type="submission" date="2018-08" db="EMBL/GenBank/DDBJ databases">
        <authorList>
            <consortium name="NARMS: The National Antimicrobial Resistance Monitoring System"/>
        </authorList>
    </citation>
    <scope>NUCLEOTIDE SEQUENCE [LARGE SCALE GENOMIC DNA]</scope>
    <source>
        <strain evidence="7 8">FSIS11812579</strain>
    </source>
</reference>
<dbReference type="GO" id="GO:0000162">
    <property type="term" value="P:L-tryptophan biosynthetic process"/>
    <property type="evidence" value="ECO:0007669"/>
    <property type="project" value="UniProtKB-UniRule"/>
</dbReference>
<dbReference type="PANTHER" id="PTHR43285">
    <property type="entry name" value="ANTHRANILATE PHOSPHORIBOSYLTRANSFERASE"/>
    <property type="match status" value="1"/>
</dbReference>
<dbReference type="Pfam" id="PF00117">
    <property type="entry name" value="GATase"/>
    <property type="match status" value="1"/>
</dbReference>
<comment type="caution">
    <text evidence="4">Lacks conserved residue(s) required for the propagation of feature annotation.</text>
</comment>
<dbReference type="InterPro" id="IPR035902">
    <property type="entry name" value="Nuc_phospho_transferase"/>
</dbReference>
<feature type="binding site" evidence="4">
    <location>
        <position position="274"/>
    </location>
    <ligand>
        <name>anthranilate</name>
        <dbReference type="ChEBI" id="CHEBI:16567"/>
        <label>1</label>
    </ligand>
</feature>